<reference evidence="1 2" key="1">
    <citation type="submission" date="2024-04" db="EMBL/GenBank/DDBJ databases">
        <authorList>
            <person name="Rising A."/>
            <person name="Reimegard J."/>
            <person name="Sonavane S."/>
            <person name="Akerstrom W."/>
            <person name="Nylinder S."/>
            <person name="Hedman E."/>
            <person name="Kallberg Y."/>
        </authorList>
    </citation>
    <scope>NUCLEOTIDE SEQUENCE [LARGE SCALE GENOMIC DNA]</scope>
</reference>
<dbReference type="AlphaFoldDB" id="A0AAV2A2N8"/>
<name>A0AAV2A2N8_9ARAC</name>
<comment type="caution">
    <text evidence="1">The sequence shown here is derived from an EMBL/GenBank/DDBJ whole genome shotgun (WGS) entry which is preliminary data.</text>
</comment>
<protein>
    <submittedName>
        <fullName evidence="1">Uncharacterized protein</fullName>
    </submittedName>
</protein>
<accession>A0AAV2A2N8</accession>
<sequence length="170" mass="19943">MSKTQELVQLLKSLKTVKFVPRSEYLKTICLVDKVLETFFEIEVTKTELSASEKNIIGPLIADTLNVFGTWVSYSVDQIDEAHIENYKIKRSGLEFLFERYQELPDGRNNCLGVAFNNFKDTEDIKGWDEQFQNVSNSYDPNFFYKTSDKPILNLQEMEHVPGSHWWWWS</sequence>
<proteinExistence type="predicted"/>
<evidence type="ECO:0000313" key="1">
    <source>
        <dbReference type="EMBL" id="CAL1278293.1"/>
    </source>
</evidence>
<organism evidence="1 2">
    <name type="scientific">Larinioides sclopetarius</name>
    <dbReference type="NCBI Taxonomy" id="280406"/>
    <lineage>
        <taxon>Eukaryota</taxon>
        <taxon>Metazoa</taxon>
        <taxon>Ecdysozoa</taxon>
        <taxon>Arthropoda</taxon>
        <taxon>Chelicerata</taxon>
        <taxon>Arachnida</taxon>
        <taxon>Araneae</taxon>
        <taxon>Araneomorphae</taxon>
        <taxon>Entelegynae</taxon>
        <taxon>Araneoidea</taxon>
        <taxon>Araneidae</taxon>
        <taxon>Larinioides</taxon>
    </lineage>
</organism>
<keyword evidence="2" id="KW-1185">Reference proteome</keyword>
<dbReference type="Proteomes" id="UP001497382">
    <property type="component" value="Unassembled WGS sequence"/>
</dbReference>
<dbReference type="EMBL" id="CAXIEN010000111">
    <property type="protein sequence ID" value="CAL1278293.1"/>
    <property type="molecule type" value="Genomic_DNA"/>
</dbReference>
<evidence type="ECO:0000313" key="2">
    <source>
        <dbReference type="Proteomes" id="UP001497382"/>
    </source>
</evidence>
<gene>
    <name evidence="1" type="ORF">LARSCL_LOCUS9695</name>
</gene>